<accession>I7A2W6</accession>
<gene>
    <name evidence="5" type="ordered locus">MROS_2318</name>
</gene>
<dbReference type="KEGG" id="mro:MROS_2318"/>
<keyword evidence="6" id="KW-1185">Reference proteome</keyword>
<protein>
    <recommendedName>
        <fullName evidence="4">Alginate lyase domain-containing protein</fullName>
    </recommendedName>
</protein>
<sequence>MNNRTIFLIAFIYCLFAAYYMFAKDKIISEIIAIEKQRIIPIAERYLLEIPITITAFHCERSAGGTHDFYSEGDYWWPDPDNPDAPYIQRDGMTNPQNITAHRKVLIRFSLHVATLTSAYKLTNDIKYAQKAIEHLLAWFVNPDTKMNPNLLYAQAIKGRVTGRGIGIIDTIHLIEISQSIMILEKAGILKGNDLNAIKKWFRDYLEWLTTHQYGIDEMNAKNNHGTCWVMQAAVYAKLVGDSSKIEFCRKRFKEVLLPNQMDKDGSFPLELARTKPYNYSLFNLDAMTTICQILSTNQDNLWNFTLPDGRGIKKAIDFMYPYILDKSKWPYRHDVMYFDEYPVRQPSLLFGGLAYNEYKYIDLWKTLKADPSNEEVIRNLPIRHPILWINTD</sequence>
<feature type="domain" description="Alginate lyase" evidence="4">
    <location>
        <begin position="61"/>
        <end position="330"/>
    </location>
</feature>
<dbReference type="HOGENOM" id="CLU_031144_0_0_10"/>
<dbReference type="RefSeq" id="WP_014856980.1">
    <property type="nucleotide sequence ID" value="NC_018178.1"/>
</dbReference>
<dbReference type="PATRIC" id="fig|1191523.3.peg.2448"/>
<dbReference type="Gene3D" id="1.50.10.100">
    <property type="entry name" value="Chondroitin AC/alginate lyase"/>
    <property type="match status" value="1"/>
</dbReference>
<organism evidence="5 6">
    <name type="scientific">Melioribacter roseus (strain DSM 23840 / JCM 17771 / VKM B-2668 / P3M-2)</name>
    <dbReference type="NCBI Taxonomy" id="1191523"/>
    <lineage>
        <taxon>Bacteria</taxon>
        <taxon>Pseudomonadati</taxon>
        <taxon>Ignavibacteriota</taxon>
        <taxon>Ignavibacteria</taxon>
        <taxon>Ignavibacteriales</taxon>
        <taxon>Melioribacteraceae</taxon>
        <taxon>Melioribacter</taxon>
    </lineage>
</organism>
<dbReference type="Proteomes" id="UP000009011">
    <property type="component" value="Chromosome"/>
</dbReference>
<name>I7A2W6_MELRP</name>
<proteinExistence type="predicted"/>
<dbReference type="eggNOG" id="ENOG502Z7SW">
    <property type="taxonomic scope" value="Bacteria"/>
</dbReference>
<keyword evidence="3" id="KW-0472">Membrane</keyword>
<dbReference type="SUPFAM" id="SSF48230">
    <property type="entry name" value="Chondroitin AC/alginate lyase"/>
    <property type="match status" value="1"/>
</dbReference>
<evidence type="ECO:0000313" key="6">
    <source>
        <dbReference type="Proteomes" id="UP000009011"/>
    </source>
</evidence>
<dbReference type="STRING" id="1191523.MROS_2318"/>
<dbReference type="GO" id="GO:0016829">
    <property type="term" value="F:lyase activity"/>
    <property type="evidence" value="ECO:0007669"/>
    <property type="project" value="UniProtKB-KW"/>
</dbReference>
<keyword evidence="1" id="KW-0732">Signal</keyword>
<dbReference type="InterPro" id="IPR008929">
    <property type="entry name" value="Chondroitin_lyas"/>
</dbReference>
<evidence type="ECO:0000259" key="4">
    <source>
        <dbReference type="Pfam" id="PF05426"/>
    </source>
</evidence>
<feature type="transmembrane region" description="Helical" evidence="3">
    <location>
        <begin position="6"/>
        <end position="22"/>
    </location>
</feature>
<keyword evidence="3" id="KW-1133">Transmembrane helix</keyword>
<dbReference type="EMBL" id="CP003557">
    <property type="protein sequence ID" value="AFN75548.1"/>
    <property type="molecule type" value="Genomic_DNA"/>
</dbReference>
<dbReference type="Pfam" id="PF05426">
    <property type="entry name" value="Alginate_lyase"/>
    <property type="match status" value="1"/>
</dbReference>
<evidence type="ECO:0000256" key="2">
    <source>
        <dbReference type="ARBA" id="ARBA00023239"/>
    </source>
</evidence>
<evidence type="ECO:0000256" key="3">
    <source>
        <dbReference type="SAM" id="Phobius"/>
    </source>
</evidence>
<reference evidence="5 6" key="1">
    <citation type="journal article" date="2013" name="PLoS ONE">
        <title>Genomic analysis of Melioribacter roseus, facultatively anaerobic organotrophic bacterium representing a novel deep lineage within Bacteriodetes/Chlorobi group.</title>
        <authorList>
            <person name="Kadnikov V.V."/>
            <person name="Mardanov A.V."/>
            <person name="Podosokorskaya O.A."/>
            <person name="Gavrilov S.N."/>
            <person name="Kublanov I.V."/>
            <person name="Beletsky A.V."/>
            <person name="Bonch-Osmolovskaya E.A."/>
            <person name="Ravin N.V."/>
        </authorList>
    </citation>
    <scope>NUCLEOTIDE SEQUENCE [LARGE SCALE GENOMIC DNA]</scope>
    <source>
        <strain evidence="6">JCM 17771 / P3M-2</strain>
    </source>
</reference>
<dbReference type="InterPro" id="IPR008397">
    <property type="entry name" value="Alginate_lyase_dom"/>
</dbReference>
<evidence type="ECO:0000313" key="5">
    <source>
        <dbReference type="EMBL" id="AFN75548.1"/>
    </source>
</evidence>
<dbReference type="GO" id="GO:0042597">
    <property type="term" value="C:periplasmic space"/>
    <property type="evidence" value="ECO:0007669"/>
    <property type="project" value="InterPro"/>
</dbReference>
<evidence type="ECO:0000256" key="1">
    <source>
        <dbReference type="ARBA" id="ARBA00022729"/>
    </source>
</evidence>
<keyword evidence="3" id="KW-0812">Transmembrane</keyword>
<keyword evidence="2" id="KW-0456">Lyase</keyword>
<dbReference type="AlphaFoldDB" id="I7A2W6"/>